<dbReference type="OrthoDB" id="9808582at2"/>
<feature type="domain" description="UspA" evidence="2">
    <location>
        <begin position="1"/>
        <end position="146"/>
    </location>
</feature>
<dbReference type="Gene3D" id="3.40.50.620">
    <property type="entry name" value="HUPs"/>
    <property type="match status" value="2"/>
</dbReference>
<dbReference type="SUPFAM" id="SSF52402">
    <property type="entry name" value="Adenine nucleotide alpha hydrolases-like"/>
    <property type="match status" value="2"/>
</dbReference>
<dbReference type="InterPro" id="IPR006015">
    <property type="entry name" value="Universal_stress_UspA"/>
</dbReference>
<dbReference type="FunCoup" id="D6TS58">
    <property type="interactions" value="144"/>
</dbReference>
<dbReference type="PRINTS" id="PR01438">
    <property type="entry name" value="UNVRSLSTRESS"/>
</dbReference>
<keyword evidence="4" id="KW-1185">Reference proteome</keyword>
<proteinExistence type="inferred from homology"/>
<dbReference type="PANTHER" id="PTHR46268">
    <property type="entry name" value="STRESS RESPONSE PROTEIN NHAX"/>
    <property type="match status" value="1"/>
</dbReference>
<evidence type="ECO:0000259" key="2">
    <source>
        <dbReference type="Pfam" id="PF00582"/>
    </source>
</evidence>
<dbReference type="CDD" id="cd00293">
    <property type="entry name" value="USP-like"/>
    <property type="match status" value="1"/>
</dbReference>
<protein>
    <submittedName>
        <fullName evidence="3">UspA domain protein</fullName>
    </submittedName>
</protein>
<organism evidence="3 4">
    <name type="scientific">Ktedonobacter racemifer DSM 44963</name>
    <dbReference type="NCBI Taxonomy" id="485913"/>
    <lineage>
        <taxon>Bacteria</taxon>
        <taxon>Bacillati</taxon>
        <taxon>Chloroflexota</taxon>
        <taxon>Ktedonobacteria</taxon>
        <taxon>Ktedonobacterales</taxon>
        <taxon>Ktedonobacteraceae</taxon>
        <taxon>Ktedonobacter</taxon>
    </lineage>
</organism>
<dbReference type="Pfam" id="PF00582">
    <property type="entry name" value="Usp"/>
    <property type="match status" value="1"/>
</dbReference>
<dbReference type="InterPro" id="IPR006016">
    <property type="entry name" value="UspA"/>
</dbReference>
<dbReference type="InParanoid" id="D6TS58"/>
<sequence length="280" mass="30460">MFKQILVPLDGSMLAERALPVAAQLAHATHATLHLVRVVPVVATPWLEWGEELSDEIIDKITGTNMRTAANYLDTVSKRLVAQGITTRTAQPTGNVTSNLLDYERDEGIDLVVMCTHGHSGLDRFVLGSISARLLSYGAAPVLMVHAFGPSAPLEHAVVPLDGLAEHEDALQAVIALMPVMVHGVSLLRVIASVEQQEEAERYLAAVSDRLVQQGIQVTERRVVVGDPPTEIRAMISAGQLVVMVAHTRVHLIRWFDTLVDDAVEHGAIDVLFMRSKKQG</sequence>
<comment type="similarity">
    <text evidence="1">Belongs to the universal stress protein A family.</text>
</comment>
<dbReference type="AlphaFoldDB" id="D6TS58"/>
<evidence type="ECO:0000256" key="1">
    <source>
        <dbReference type="ARBA" id="ARBA00008791"/>
    </source>
</evidence>
<evidence type="ECO:0000313" key="4">
    <source>
        <dbReference type="Proteomes" id="UP000004508"/>
    </source>
</evidence>
<comment type="caution">
    <text evidence="3">The sequence shown here is derived from an EMBL/GenBank/DDBJ whole genome shotgun (WGS) entry which is preliminary data.</text>
</comment>
<dbReference type="Proteomes" id="UP000004508">
    <property type="component" value="Unassembled WGS sequence"/>
</dbReference>
<dbReference type="EMBL" id="ADVG01000002">
    <property type="protein sequence ID" value="EFH86131.1"/>
    <property type="molecule type" value="Genomic_DNA"/>
</dbReference>
<dbReference type="InterPro" id="IPR014729">
    <property type="entry name" value="Rossmann-like_a/b/a_fold"/>
</dbReference>
<gene>
    <name evidence="3" type="ORF">Krac_7408</name>
</gene>
<dbReference type="RefSeq" id="WP_007910166.1">
    <property type="nucleotide sequence ID" value="NZ_ADVG01000002.1"/>
</dbReference>
<dbReference type="eggNOG" id="COG0589">
    <property type="taxonomic scope" value="Bacteria"/>
</dbReference>
<reference evidence="3 4" key="1">
    <citation type="journal article" date="2011" name="Stand. Genomic Sci.">
        <title>Non-contiguous finished genome sequence and contextual data of the filamentous soil bacterium Ktedonobacter racemifer type strain (SOSP1-21).</title>
        <authorList>
            <person name="Chang Y.J."/>
            <person name="Land M."/>
            <person name="Hauser L."/>
            <person name="Chertkov O."/>
            <person name="Del Rio T.G."/>
            <person name="Nolan M."/>
            <person name="Copeland A."/>
            <person name="Tice H."/>
            <person name="Cheng J.F."/>
            <person name="Lucas S."/>
            <person name="Han C."/>
            <person name="Goodwin L."/>
            <person name="Pitluck S."/>
            <person name="Ivanova N."/>
            <person name="Ovchinikova G."/>
            <person name="Pati A."/>
            <person name="Chen A."/>
            <person name="Palaniappan K."/>
            <person name="Mavromatis K."/>
            <person name="Liolios K."/>
            <person name="Brettin T."/>
            <person name="Fiebig A."/>
            <person name="Rohde M."/>
            <person name="Abt B."/>
            <person name="Goker M."/>
            <person name="Detter J.C."/>
            <person name="Woyke T."/>
            <person name="Bristow J."/>
            <person name="Eisen J.A."/>
            <person name="Markowitz V."/>
            <person name="Hugenholtz P."/>
            <person name="Kyrpides N.C."/>
            <person name="Klenk H.P."/>
            <person name="Lapidus A."/>
        </authorList>
    </citation>
    <scope>NUCLEOTIDE SEQUENCE [LARGE SCALE GENOMIC DNA]</scope>
    <source>
        <strain evidence="4">DSM 44963</strain>
    </source>
</reference>
<evidence type="ECO:0000313" key="3">
    <source>
        <dbReference type="EMBL" id="EFH86131.1"/>
    </source>
</evidence>
<dbReference type="PANTHER" id="PTHR46268:SF6">
    <property type="entry name" value="UNIVERSAL STRESS PROTEIN UP12"/>
    <property type="match status" value="1"/>
</dbReference>
<name>D6TS58_KTERA</name>
<accession>D6TS58</accession>
<dbReference type="STRING" id="485913.Krac_7408"/>